<gene>
    <name evidence="2" type="ORF">H9X54_013535</name>
</gene>
<evidence type="ECO:0000259" key="1">
    <source>
        <dbReference type="Pfam" id="PF04471"/>
    </source>
</evidence>
<protein>
    <submittedName>
        <fullName evidence="2">Restriction endonuclease</fullName>
    </submittedName>
</protein>
<evidence type="ECO:0000313" key="2">
    <source>
        <dbReference type="EMBL" id="MBM6500313.1"/>
    </source>
</evidence>
<dbReference type="InterPro" id="IPR011856">
    <property type="entry name" value="tRNA_endonuc-like_dom_sf"/>
</dbReference>
<dbReference type="Proteomes" id="UP000759529">
    <property type="component" value="Unassembled WGS sequence"/>
</dbReference>
<dbReference type="Gene3D" id="3.40.1350.10">
    <property type="match status" value="1"/>
</dbReference>
<dbReference type="EMBL" id="JACSOD020000501">
    <property type="protein sequence ID" value="MBM6500313.1"/>
    <property type="molecule type" value="Genomic_DNA"/>
</dbReference>
<dbReference type="GO" id="GO:0004519">
    <property type="term" value="F:endonuclease activity"/>
    <property type="evidence" value="ECO:0007669"/>
    <property type="project" value="UniProtKB-KW"/>
</dbReference>
<comment type="caution">
    <text evidence="2">The sequence shown here is derived from an EMBL/GenBank/DDBJ whole genome shotgun (WGS) entry which is preliminary data.</text>
</comment>
<dbReference type="Pfam" id="PF04471">
    <property type="entry name" value="Mrr_cat"/>
    <property type="match status" value="1"/>
</dbReference>
<dbReference type="SUPFAM" id="SSF52980">
    <property type="entry name" value="Restriction endonuclease-like"/>
    <property type="match status" value="1"/>
</dbReference>
<name>A0ABS2CZE1_9FLAO</name>
<keyword evidence="2" id="KW-0378">Hydrolase</keyword>
<sequence>MKPGKEYEKFIYEKFREFFVGFEVNLNDKILGKLSGIKREIDVSVKGKVNDFDLLYIVQCKDHIKPADVKIIGEFSSVIKDLGASKVFLICSSGFTKTIHQYAKNLGIELITIEDINSTKWKAEIEIPILYIWKKLSINYKPQIKVTPELAERNKTKIILSQKDFEFVSVDNGHTSIRLIDYLNDKIGAEKIDITKITSLVLDNPNLLLKFAELWIPVIFTIGFETGEIFYLKYIKPLEYSQIINHVTKEIMPLKIGVNTLHFKFDDTFIEININDSPISSPVLIEVEENLYPINEINFDFGDITMSKVNP</sequence>
<organism evidence="2 3">
    <name type="scientific">Flavobacterium macrobrachii</name>
    <dbReference type="NCBI Taxonomy" id="591204"/>
    <lineage>
        <taxon>Bacteria</taxon>
        <taxon>Pseudomonadati</taxon>
        <taxon>Bacteroidota</taxon>
        <taxon>Flavobacteriia</taxon>
        <taxon>Flavobacteriales</taxon>
        <taxon>Flavobacteriaceae</taxon>
        <taxon>Flavobacterium</taxon>
    </lineage>
</organism>
<dbReference type="RefSeq" id="WP_187656591.1">
    <property type="nucleotide sequence ID" value="NZ_JACSOD020000501.1"/>
</dbReference>
<accession>A0ABS2CZE1</accession>
<keyword evidence="2" id="KW-0540">Nuclease</keyword>
<keyword evidence="3" id="KW-1185">Reference proteome</keyword>
<reference evidence="2 3" key="1">
    <citation type="submission" date="2021-02" db="EMBL/GenBank/DDBJ databases">
        <authorList>
            <person name="Jung H.S."/>
            <person name="Chun B.H."/>
            <person name="Jeon C.O."/>
        </authorList>
    </citation>
    <scope>NUCLEOTIDE SEQUENCE [LARGE SCALE GENOMIC DNA]</scope>
    <source>
        <strain evidence="2 3">LMG 25203</strain>
    </source>
</reference>
<dbReference type="InterPro" id="IPR007560">
    <property type="entry name" value="Restrct_endonuc_IV_Mrr"/>
</dbReference>
<keyword evidence="2" id="KW-0255">Endonuclease</keyword>
<evidence type="ECO:0000313" key="3">
    <source>
        <dbReference type="Proteomes" id="UP000759529"/>
    </source>
</evidence>
<proteinExistence type="predicted"/>
<feature type="domain" description="Restriction endonuclease type IV Mrr" evidence="1">
    <location>
        <begin position="39"/>
        <end position="116"/>
    </location>
</feature>
<dbReference type="InterPro" id="IPR011335">
    <property type="entry name" value="Restrct_endonuc-II-like"/>
</dbReference>